<dbReference type="SMART" id="SM00100">
    <property type="entry name" value="cNMP"/>
    <property type="match status" value="2"/>
</dbReference>
<dbReference type="InterPro" id="IPR002110">
    <property type="entry name" value="Ankyrin_rpt"/>
</dbReference>
<feature type="transmembrane region" description="Helical" evidence="10">
    <location>
        <begin position="341"/>
        <end position="365"/>
    </location>
</feature>
<comment type="similarity">
    <text evidence="2">Belongs to the potassium channel family. Plant (TC 1.A.1.4) subfamily.</text>
</comment>
<sequence length="2499" mass="269936">MCQASDAQVATPRVGREALRTAWESFVNALCCVRALPDEDAAAAKHAANKGPRLRGILRAGHDGRLKSNKEHIRWRTVLVGDEAGVEDQRAKALDEAEERERKLRFEQWMKLARLPALTMEELLIPVRIAFPELTVATPVAILLDVFIDLFEIGWIVKTLRENPPKDQQRTPGAGEAGSDDAAAREEYTAADVMRDGGMAISLHIARGIYIISGDNTLWTLVQVVRSMRIYVLGQYVNQINSDLSTNVKFLAVYKFSLVMVSIPHWVACIWWALATTWGSPDLPLPSWPAQFKVLSGNPELEPLNYSSWHRYLMSLYMSWAGLICSGYGTLVIAAQSEVIYASLVAMVHIVFNAFVLGTLLHYLVRTNESTVHFNELMKAVETYVSERKLPPELSGKIRAHYAFQHRKQAAGTDRIFAQMPLSMRTEVAVAQYDRQMHATWVFWNCTPQFLSYVALFLRERHMMPTETLFKRGDGAAELPWCVRGALHVAKGEAHITTIRSDLGPGQIVGELAFFIGIQQPYTVVASSKGEVTLVVLSSASFDEIIGSYPEQADNIMTNVLRKYALDKKGADLATGGGFQEQMDEDELKEFDELRGTIRTAILEHNEELFAQMVGAIKAGDVETVRALIARGFEPSLGSYDGRKPLHLAALEGHKTIVRALCELGASVNDVDRFGSTPIRNAIDGMHGAVAEELARHGARLQLAQPASRMHKAAKEGDMASMTMLVAHGIDINCANFDGRTALHVAAYEGNARVAEYLISNMADVHTRDRWARSPLDDAIEQRHPLVAQMLARNSARPNAQAMAEQLRAAAALGDTTRLRFLLDMGAAIDATDYDERAALHYAVRSASLSAVHLLVCALADVNMPDRWLRPPLLDALELSKPVAAVLALQCGARLPAHCAANAGLQQELAEARGANMYELNRTISAWTRSEKESSEGARRKTREIEMAFSALADEFSALAHAKRALFKQVGKFADIWINEYADEGDSDTDSDVDDEDGAQVEHVLDDDDDDDDDSADGARARSGDTGASASQFIKLVLQLPSAEAGLSELRRLFALHLPPGAFRHLAAGARAHAEEQTLREVLGEQLGLSRELAEAVIADIYAELRTFLGKSAPLSAAEYDSDAPAAGSGTAADSVVANELERTSNAAEPSPRARTPDGPRSGDRRLSGDSGSARDDVRRGSHTGANLLEFTKAVHQRHDGGTGARKQSRGMSRARTPSGLFGGGAGADDDGADGDSRVFLSELGHVVLLCSRRFIDECASKYTQRARSEDGAASSPPVRRAGGVDDGADDSDGDRRRKRGLLARMQLRVSMEKLEAKSSVMNVVAVSSMRAAAAAAVVVPADAQGGAAGDADVASALGFADEAAAVRRRFNSVGKATHVIRNLFKTFDLHGKGTLQLRDVKRLQGELGELGSEEIKSLVSYLISASLAFAAVREPRADSGPMPFIGRRPSADGRRASGSGRGGALRESLPAIVIQPLAPDGARSNRPRSKARATLDELTAAVRVEHATQAEAVGAPAAANADGGSGAPSAAPDAAAPDGSADPAREWLRERKPKGARSLSEVQFFIGVSSWILLSTPDEHAPGADDADGATPLGGAAVGLVPRLGTLALHGDALDRPGGAGAARVPKAAARAEAIVLAQREEALARELGTALGTGAALALLADHAQQRMDKARVKPTDIVEPAELFALVSHSIVLPPLATPLAVSRWCAARLGLEVGGVAAADADDFSESSRSAANSEAGDRQMLLRKALARADKGDGGGGGGATSWRELHARLAAAASERREANGIKVASTGARRAFGCCGGGGGGGGSGAGDGGADELEGESARPWYIVSVHTPWVGHFNLVFLFCVWWDTIAIPMQLAFIEQTHGLAWIFAVNTVLDALYLVRIALQLHTTFVNTKSVEVWRPREIRQEYLHGAFVLDLLANFPHDLLGWMFGVEPLTIFALRLPRMINCRHTNAAFSRWKAQLHEADFAGGLLKYFAPLCLTIHYMSCVWNVIGFNATVHAKVALTWADLFREDQARITPGGVRTAYASEEAQIIDQYILSLDVVTAYISGLGPASVPASFLEFGGAILLSILNTTVYAWCVGGISGLVMKQDDEIVLKRAQLELVHSYVRHVHVPNELKERMTKFFQQRLQHASLSTVDQDQIYAGLPMPLQMEVAAQTNRALVGSCALLRGCSAGFLDRLSSALVEREIDGEASIFRTGEACKELLLIAAGTVELRGDDTAETQAAAEVLGQGDVLGDVAFVFGIRHFNSARCGRSKCNVFALTAEAYRELLKSFPAQEDVIMDNAMRKHDGMGTARSGKSKASGAASSRGSSAGRSAHSADGRSVAGSAVTGAGGGAFELQRVLGDAKRRREELMHAQLCTACAHGDYDKAKVLSRWVREEREAVRAFKGQIEQAIRYERESGAVLADEHPELWDHIYAFAECHFDWRAEALGSVQPMIDRWRVETKEFALLTVQRLAQKFSELCAICDADAKPVERLYEVTFRKPVKVFV</sequence>
<proteinExistence type="inferred from homology"/>
<protein>
    <recommendedName>
        <fullName evidence="11">Cyclic nucleotide-binding domain-containing protein</fullName>
    </recommendedName>
</protein>
<evidence type="ECO:0000256" key="4">
    <source>
        <dbReference type="ARBA" id="ARBA00022692"/>
    </source>
</evidence>
<dbReference type="OrthoDB" id="426293at2759"/>
<feature type="compositionally biased region" description="Acidic residues" evidence="9">
    <location>
        <begin position="1002"/>
        <end position="1016"/>
    </location>
</feature>
<dbReference type="CDD" id="cd00038">
    <property type="entry name" value="CAP_ED"/>
    <property type="match status" value="2"/>
</dbReference>
<evidence type="ECO:0000313" key="12">
    <source>
        <dbReference type="EMBL" id="KAG8470667.1"/>
    </source>
</evidence>
<dbReference type="Pfam" id="PF12796">
    <property type="entry name" value="Ank_2"/>
    <property type="match status" value="2"/>
</dbReference>
<dbReference type="Gene3D" id="1.10.287.630">
    <property type="entry name" value="Helix hairpin bin"/>
    <property type="match status" value="2"/>
</dbReference>
<feature type="domain" description="Cyclic nucleotide-binding" evidence="11">
    <location>
        <begin position="2175"/>
        <end position="2296"/>
    </location>
</feature>
<dbReference type="SUPFAM" id="SSF48403">
    <property type="entry name" value="Ankyrin repeat"/>
    <property type="match status" value="1"/>
</dbReference>
<evidence type="ECO:0000256" key="5">
    <source>
        <dbReference type="ARBA" id="ARBA00022989"/>
    </source>
</evidence>
<dbReference type="InterPro" id="IPR045319">
    <property type="entry name" value="KAT/AKT"/>
</dbReference>
<feature type="transmembrane region" description="Helical" evidence="10">
    <location>
        <begin position="312"/>
        <end position="334"/>
    </location>
</feature>
<accession>A0A8J5XXP6</accession>
<reference evidence="12" key="1">
    <citation type="submission" date="2021-05" db="EMBL/GenBank/DDBJ databases">
        <title>The genome of the haptophyte Pavlova lutheri (Diacronema luteri, Pavlovales) - a model for lipid biosynthesis in eukaryotic algae.</title>
        <authorList>
            <person name="Hulatt C.J."/>
            <person name="Posewitz M.C."/>
        </authorList>
    </citation>
    <scope>NUCLEOTIDE SEQUENCE</scope>
    <source>
        <strain evidence="12">NIVA-4/92</strain>
    </source>
</reference>
<dbReference type="InterPro" id="IPR018490">
    <property type="entry name" value="cNMP-bd_dom_sf"/>
</dbReference>
<comment type="caution">
    <text evidence="12">The sequence shown here is derived from an EMBL/GenBank/DDBJ whole genome shotgun (WGS) entry which is preliminary data.</text>
</comment>
<feature type="transmembrane region" description="Helical" evidence="10">
    <location>
        <begin position="252"/>
        <end position="274"/>
    </location>
</feature>
<feature type="region of interest" description="Disordered" evidence="9">
    <location>
        <begin position="2297"/>
        <end position="2337"/>
    </location>
</feature>
<dbReference type="PANTHER" id="PTHR45743">
    <property type="entry name" value="POTASSIUM CHANNEL AKT1"/>
    <property type="match status" value="1"/>
</dbReference>
<dbReference type="InterPro" id="IPR000595">
    <property type="entry name" value="cNMP-bd_dom"/>
</dbReference>
<organism evidence="12 13">
    <name type="scientific">Diacronema lutheri</name>
    <name type="common">Unicellular marine alga</name>
    <name type="synonym">Monochrysis lutheri</name>
    <dbReference type="NCBI Taxonomy" id="2081491"/>
    <lineage>
        <taxon>Eukaryota</taxon>
        <taxon>Haptista</taxon>
        <taxon>Haptophyta</taxon>
        <taxon>Pavlovophyceae</taxon>
        <taxon>Pavlovales</taxon>
        <taxon>Pavlovaceae</taxon>
        <taxon>Diacronema</taxon>
    </lineage>
</organism>
<dbReference type="Pfam" id="PF00027">
    <property type="entry name" value="cNMP_binding"/>
    <property type="match status" value="2"/>
</dbReference>
<feature type="compositionally biased region" description="Basic and acidic residues" evidence="9">
    <location>
        <begin position="1155"/>
        <end position="1180"/>
    </location>
</feature>
<evidence type="ECO:0000259" key="11">
    <source>
        <dbReference type="PROSITE" id="PS50042"/>
    </source>
</evidence>
<keyword evidence="5 10" id="KW-1133">Transmembrane helix</keyword>
<dbReference type="InterPro" id="IPR005821">
    <property type="entry name" value="Ion_trans_dom"/>
</dbReference>
<dbReference type="InterPro" id="IPR014710">
    <property type="entry name" value="RmlC-like_jellyroll"/>
</dbReference>
<dbReference type="GO" id="GO:0005249">
    <property type="term" value="F:voltage-gated potassium channel activity"/>
    <property type="evidence" value="ECO:0007669"/>
    <property type="project" value="InterPro"/>
</dbReference>
<evidence type="ECO:0000256" key="10">
    <source>
        <dbReference type="SAM" id="Phobius"/>
    </source>
</evidence>
<feature type="region of interest" description="Disordered" evidence="9">
    <location>
        <begin position="1002"/>
        <end position="1026"/>
    </location>
</feature>
<keyword evidence="8" id="KW-0040">ANK repeat</keyword>
<feature type="repeat" description="ANK" evidence="8">
    <location>
        <begin position="835"/>
        <end position="867"/>
    </location>
</feature>
<comment type="subcellular location">
    <subcellularLocation>
        <location evidence="1">Membrane</location>
        <topology evidence="1">Multi-pass membrane protein</topology>
    </subcellularLocation>
</comment>
<dbReference type="Proteomes" id="UP000751190">
    <property type="component" value="Unassembled WGS sequence"/>
</dbReference>
<dbReference type="Gene3D" id="2.60.120.10">
    <property type="entry name" value="Jelly Rolls"/>
    <property type="match status" value="2"/>
</dbReference>
<dbReference type="PROSITE" id="PS50042">
    <property type="entry name" value="CNMP_BINDING_3"/>
    <property type="match status" value="2"/>
</dbReference>
<evidence type="ECO:0000256" key="2">
    <source>
        <dbReference type="ARBA" id="ARBA00007929"/>
    </source>
</evidence>
<feature type="repeat" description="ANK" evidence="8">
    <location>
        <begin position="641"/>
        <end position="673"/>
    </location>
</feature>
<keyword evidence="7 10" id="KW-0472">Membrane</keyword>
<dbReference type="Pfam" id="PF13637">
    <property type="entry name" value="Ank_4"/>
    <property type="match status" value="1"/>
</dbReference>
<feature type="domain" description="Cyclic nucleotide-binding" evidence="11">
    <location>
        <begin position="442"/>
        <end position="563"/>
    </location>
</feature>
<name>A0A8J5XXP6_DIALT</name>
<evidence type="ECO:0000313" key="13">
    <source>
        <dbReference type="Proteomes" id="UP000751190"/>
    </source>
</evidence>
<dbReference type="EMBL" id="JAGTXO010000001">
    <property type="protein sequence ID" value="KAG8470667.1"/>
    <property type="molecule type" value="Genomic_DNA"/>
</dbReference>
<evidence type="ECO:0000256" key="3">
    <source>
        <dbReference type="ARBA" id="ARBA00022448"/>
    </source>
</evidence>
<dbReference type="SUPFAM" id="SSF51206">
    <property type="entry name" value="cAMP-binding domain-like"/>
    <property type="match status" value="2"/>
</dbReference>
<dbReference type="Gene3D" id="1.10.287.70">
    <property type="match status" value="2"/>
</dbReference>
<keyword evidence="13" id="KW-1185">Reference proteome</keyword>
<evidence type="ECO:0000256" key="6">
    <source>
        <dbReference type="ARBA" id="ARBA00023065"/>
    </source>
</evidence>
<feature type="region of interest" description="Disordered" evidence="9">
    <location>
        <begin position="1142"/>
        <end position="1229"/>
    </location>
</feature>
<feature type="compositionally biased region" description="Low complexity" evidence="9">
    <location>
        <begin position="2303"/>
        <end position="2337"/>
    </location>
</feature>
<dbReference type="PROSITE" id="PS50088">
    <property type="entry name" value="ANK_REPEAT"/>
    <property type="match status" value="3"/>
</dbReference>
<dbReference type="SUPFAM" id="SSF81324">
    <property type="entry name" value="Voltage-gated potassium channels"/>
    <property type="match status" value="2"/>
</dbReference>
<evidence type="ECO:0000256" key="8">
    <source>
        <dbReference type="PROSITE-ProRule" id="PRU00023"/>
    </source>
</evidence>
<dbReference type="InterPro" id="IPR036770">
    <property type="entry name" value="Ankyrin_rpt-contain_sf"/>
</dbReference>
<feature type="repeat" description="ANK" evidence="8">
    <location>
        <begin position="738"/>
        <end position="770"/>
    </location>
</feature>
<dbReference type="Pfam" id="PF00520">
    <property type="entry name" value="Ion_trans"/>
    <property type="match status" value="1"/>
</dbReference>
<keyword evidence="4 10" id="KW-0812">Transmembrane</keyword>
<dbReference type="Gene3D" id="1.25.40.20">
    <property type="entry name" value="Ankyrin repeat-containing domain"/>
    <property type="match status" value="3"/>
</dbReference>
<keyword evidence="6" id="KW-0406">Ion transport</keyword>
<dbReference type="SMART" id="SM00248">
    <property type="entry name" value="ANK"/>
    <property type="match status" value="7"/>
</dbReference>
<dbReference type="GO" id="GO:0016020">
    <property type="term" value="C:membrane"/>
    <property type="evidence" value="ECO:0007669"/>
    <property type="project" value="UniProtKB-SubCell"/>
</dbReference>
<keyword evidence="3" id="KW-0813">Transport</keyword>
<evidence type="ECO:0000256" key="7">
    <source>
        <dbReference type="ARBA" id="ARBA00023136"/>
    </source>
</evidence>
<gene>
    <name evidence="12" type="ORF">KFE25_009088</name>
</gene>
<feature type="region of interest" description="Disordered" evidence="9">
    <location>
        <begin position="1516"/>
        <end position="1543"/>
    </location>
</feature>
<evidence type="ECO:0000256" key="9">
    <source>
        <dbReference type="SAM" id="MobiDB-lite"/>
    </source>
</evidence>
<dbReference type="PANTHER" id="PTHR45743:SF2">
    <property type="entry name" value="POTASSIUM CHANNEL AKT1"/>
    <property type="match status" value="1"/>
</dbReference>
<evidence type="ECO:0000256" key="1">
    <source>
        <dbReference type="ARBA" id="ARBA00004141"/>
    </source>
</evidence>
<feature type="region of interest" description="Disordered" evidence="9">
    <location>
        <begin position="1266"/>
        <end position="1299"/>
    </location>
</feature>
<dbReference type="PROSITE" id="PS50297">
    <property type="entry name" value="ANK_REP_REGION"/>
    <property type="match status" value="2"/>
</dbReference>
<feature type="region of interest" description="Disordered" evidence="9">
    <location>
        <begin position="1439"/>
        <end position="1466"/>
    </location>
</feature>